<evidence type="ECO:0000256" key="1">
    <source>
        <dbReference type="SAM" id="Phobius"/>
    </source>
</evidence>
<keyword evidence="1" id="KW-1133">Transmembrane helix</keyword>
<keyword evidence="1" id="KW-0812">Transmembrane</keyword>
<evidence type="ECO:0000313" key="3">
    <source>
        <dbReference type="EMBL" id="SDO63408.1"/>
    </source>
</evidence>
<dbReference type="Pfam" id="PF07670">
    <property type="entry name" value="Gate"/>
    <property type="match status" value="1"/>
</dbReference>
<feature type="transmembrane region" description="Helical" evidence="1">
    <location>
        <begin position="144"/>
        <end position="165"/>
    </location>
</feature>
<dbReference type="InterPro" id="IPR011642">
    <property type="entry name" value="Gate_dom"/>
</dbReference>
<feature type="transmembrane region" description="Helical" evidence="1">
    <location>
        <begin position="113"/>
        <end position="132"/>
    </location>
</feature>
<sequence>MMVSYPALHLCAGGKLLKMRVLGTRIVAWWQPLIKETAFASWTLIKIMVPVLIITRILEQFGLVGAVSSFLEPVMNLIGLPGELGLVWATAILTTLYGAMAVFATLAPGLELSVAQVTVLCSAMLVAHSLPIEVSISKKAGAPVVPIIVLRLGGAVVYCLLLHHFCIGAELWQQDAEIFWIGPPGNQGHLAWGVGQLMNLGLIVLVILGVLLIMRVLRAVGILGLMERLLAPVVSFLGMTRRAVSVVVVGMVMGLGIGGALIIKETGSGKLGKSEIVNSMVLISLCHSLVEDTLVMAALGGQLGGILWGRMVFSLIATFIIVQVAARLATAKIVSRSV</sequence>
<gene>
    <name evidence="3" type="ORF">SAMN05660330_00673</name>
</gene>
<feature type="domain" description="Nucleoside transporter/FeoB GTPase Gate" evidence="2">
    <location>
        <begin position="42"/>
        <end position="126"/>
    </location>
</feature>
<keyword evidence="4" id="KW-1185">Reference proteome</keyword>
<organism evidence="3 4">
    <name type="scientific">Desulforhopalus singaporensis</name>
    <dbReference type="NCBI Taxonomy" id="91360"/>
    <lineage>
        <taxon>Bacteria</taxon>
        <taxon>Pseudomonadati</taxon>
        <taxon>Thermodesulfobacteriota</taxon>
        <taxon>Desulfobulbia</taxon>
        <taxon>Desulfobulbales</taxon>
        <taxon>Desulfocapsaceae</taxon>
        <taxon>Desulforhopalus</taxon>
    </lineage>
</organism>
<feature type="transmembrane region" description="Helical" evidence="1">
    <location>
        <begin position="243"/>
        <end position="263"/>
    </location>
</feature>
<feature type="transmembrane region" description="Helical" evidence="1">
    <location>
        <begin position="85"/>
        <end position="107"/>
    </location>
</feature>
<feature type="transmembrane region" description="Helical" evidence="1">
    <location>
        <begin position="305"/>
        <end position="326"/>
    </location>
</feature>
<protein>
    <submittedName>
        <fullName evidence="3">Nucleoside recognition</fullName>
    </submittedName>
</protein>
<feature type="transmembrane region" description="Helical" evidence="1">
    <location>
        <begin position="190"/>
        <end position="213"/>
    </location>
</feature>
<reference evidence="3 4" key="1">
    <citation type="submission" date="2016-10" db="EMBL/GenBank/DDBJ databases">
        <authorList>
            <person name="de Groot N.N."/>
        </authorList>
    </citation>
    <scope>NUCLEOTIDE SEQUENCE [LARGE SCALE GENOMIC DNA]</scope>
    <source>
        <strain evidence="3 4">DSM 12130</strain>
    </source>
</reference>
<dbReference type="Proteomes" id="UP000199073">
    <property type="component" value="Unassembled WGS sequence"/>
</dbReference>
<dbReference type="STRING" id="91360.SAMN05660330_00673"/>
<dbReference type="EMBL" id="FNJI01000004">
    <property type="protein sequence ID" value="SDO63408.1"/>
    <property type="molecule type" value="Genomic_DNA"/>
</dbReference>
<accession>A0A1H0L587</accession>
<evidence type="ECO:0000313" key="4">
    <source>
        <dbReference type="Proteomes" id="UP000199073"/>
    </source>
</evidence>
<dbReference type="AlphaFoldDB" id="A0A1H0L587"/>
<proteinExistence type="predicted"/>
<evidence type="ECO:0000259" key="2">
    <source>
        <dbReference type="Pfam" id="PF07670"/>
    </source>
</evidence>
<name>A0A1H0L587_9BACT</name>
<keyword evidence="1" id="KW-0472">Membrane</keyword>